<evidence type="ECO:0000256" key="4">
    <source>
        <dbReference type="ARBA" id="ARBA00022692"/>
    </source>
</evidence>
<keyword evidence="6 7" id="KW-0472">Membrane</keyword>
<evidence type="ECO:0000313" key="10">
    <source>
        <dbReference type="Proteomes" id="UP001164390"/>
    </source>
</evidence>
<dbReference type="InterPro" id="IPR017475">
    <property type="entry name" value="EPS_sugar_tfrase"/>
</dbReference>
<keyword evidence="5 7" id="KW-1133">Transmembrane helix</keyword>
<feature type="transmembrane region" description="Helical" evidence="7">
    <location>
        <begin position="232"/>
        <end position="252"/>
    </location>
</feature>
<protein>
    <submittedName>
        <fullName evidence="9">Sugar transferase</fullName>
    </submittedName>
</protein>
<evidence type="ECO:0000256" key="2">
    <source>
        <dbReference type="ARBA" id="ARBA00006464"/>
    </source>
</evidence>
<comment type="similarity">
    <text evidence="2">Belongs to the bacterial sugar transferase family.</text>
</comment>
<feature type="domain" description="Bacterial sugar transferase" evidence="8">
    <location>
        <begin position="226"/>
        <end position="413"/>
    </location>
</feature>
<organism evidence="9 10">
    <name type="scientific">Solicola gregarius</name>
    <dbReference type="NCBI Taxonomy" id="2908642"/>
    <lineage>
        <taxon>Bacteria</taxon>
        <taxon>Bacillati</taxon>
        <taxon>Actinomycetota</taxon>
        <taxon>Actinomycetes</taxon>
        <taxon>Propionibacteriales</taxon>
        <taxon>Nocardioidaceae</taxon>
        <taxon>Solicola</taxon>
    </lineage>
</organism>
<feature type="transmembrane region" description="Helical" evidence="7">
    <location>
        <begin position="6"/>
        <end position="25"/>
    </location>
</feature>
<dbReference type="GO" id="GO:0016780">
    <property type="term" value="F:phosphotransferase activity, for other substituted phosphate groups"/>
    <property type="evidence" value="ECO:0007669"/>
    <property type="project" value="TreeGrafter"/>
</dbReference>
<keyword evidence="4 7" id="KW-0812">Transmembrane</keyword>
<dbReference type="Pfam" id="PF02397">
    <property type="entry name" value="Bac_transf"/>
    <property type="match status" value="1"/>
</dbReference>
<dbReference type="PANTHER" id="PTHR30576">
    <property type="entry name" value="COLANIC BIOSYNTHESIS UDP-GLUCOSE LIPID CARRIER TRANSFERASE"/>
    <property type="match status" value="1"/>
</dbReference>
<dbReference type="GO" id="GO:0016020">
    <property type="term" value="C:membrane"/>
    <property type="evidence" value="ECO:0007669"/>
    <property type="project" value="UniProtKB-SubCell"/>
</dbReference>
<keyword evidence="3 9" id="KW-0808">Transferase</keyword>
<evidence type="ECO:0000256" key="5">
    <source>
        <dbReference type="ARBA" id="ARBA00022989"/>
    </source>
</evidence>
<dbReference type="InterPro" id="IPR003362">
    <property type="entry name" value="Bact_transf"/>
</dbReference>
<name>A0AA46TK39_9ACTN</name>
<feature type="transmembrane region" description="Helical" evidence="7">
    <location>
        <begin position="63"/>
        <end position="82"/>
    </location>
</feature>
<dbReference type="PANTHER" id="PTHR30576:SF10">
    <property type="entry name" value="SLL5057 PROTEIN"/>
    <property type="match status" value="1"/>
</dbReference>
<keyword evidence="10" id="KW-1185">Reference proteome</keyword>
<accession>A0AA46TK39</accession>
<dbReference type="RefSeq" id="WP_271635467.1">
    <property type="nucleotide sequence ID" value="NZ_CP094970.1"/>
</dbReference>
<evidence type="ECO:0000256" key="1">
    <source>
        <dbReference type="ARBA" id="ARBA00004141"/>
    </source>
</evidence>
<evidence type="ECO:0000256" key="3">
    <source>
        <dbReference type="ARBA" id="ARBA00022679"/>
    </source>
</evidence>
<dbReference type="AlphaFoldDB" id="A0AA46TK39"/>
<evidence type="ECO:0000256" key="6">
    <source>
        <dbReference type="ARBA" id="ARBA00023136"/>
    </source>
</evidence>
<dbReference type="EMBL" id="CP094970">
    <property type="protein sequence ID" value="UYM06560.1"/>
    <property type="molecule type" value="Genomic_DNA"/>
</dbReference>
<proteinExistence type="inferred from homology"/>
<evidence type="ECO:0000313" key="9">
    <source>
        <dbReference type="EMBL" id="UYM06560.1"/>
    </source>
</evidence>
<comment type="subcellular location">
    <subcellularLocation>
        <location evidence="1">Membrane</location>
        <topology evidence="1">Multi-pass membrane protein</topology>
    </subcellularLocation>
</comment>
<dbReference type="NCBIfam" id="TIGR03025">
    <property type="entry name" value="EPS_sugtrans"/>
    <property type="match status" value="1"/>
</dbReference>
<feature type="transmembrane region" description="Helical" evidence="7">
    <location>
        <begin position="37"/>
        <end position="57"/>
    </location>
</feature>
<gene>
    <name evidence="9" type="ORF">L0C25_05660</name>
</gene>
<sequence>MPAGRTAEVAATGALAVLALGYARVPSVERACSWLPVRDLVLVGGATLLAMALSGAYPTSGLRSIAAVVGSAAAATALTVAVRRRLRRRQSALLVGDRLAVAQCIEHWAGRQELDIRGVCLVEAPHDASDRPSEVLGIPVVSTIDDAPEVATMLRVDQVVVAPGPLVTSYDVRRLGWSLERTRIRVGVTAEVHGAAPHRVRPRLVGRRVVLDVAPSVRPRLHRLVKATVDRVLGAVLLGVFAPLLGGLALVVRLDSRGPAMFRQVRAGRNGTPFTMYKLRTMCVDAEALLDDLIAQNEGAGPLFKMTSDPRVTRIGRFLRKTSLDELPQLINVVKGQMSLIGPRPSLLTEVASYDEWVARRLAVKPGMTGLWQVSGRSSLSWNDSVGLDLGYVDNWTPAGDLAIAMRTFKAVIHRDGAA</sequence>
<reference evidence="9" key="1">
    <citation type="submission" date="2022-01" db="EMBL/GenBank/DDBJ databases">
        <title>Nocardioidaceae gen. sp. A5X3R13.</title>
        <authorList>
            <person name="Lopez Marin M.A."/>
            <person name="Uhlik O."/>
        </authorList>
    </citation>
    <scope>NUCLEOTIDE SEQUENCE</scope>
    <source>
        <strain evidence="9">A5X3R13</strain>
    </source>
</reference>
<dbReference type="Proteomes" id="UP001164390">
    <property type="component" value="Chromosome"/>
</dbReference>
<dbReference type="KEGG" id="sgrg:L0C25_05660"/>
<evidence type="ECO:0000259" key="8">
    <source>
        <dbReference type="Pfam" id="PF02397"/>
    </source>
</evidence>
<evidence type="ECO:0000256" key="7">
    <source>
        <dbReference type="SAM" id="Phobius"/>
    </source>
</evidence>